<organism evidence="2 3">
    <name type="scientific">Halococcus dombrowskii</name>
    <dbReference type="NCBI Taxonomy" id="179637"/>
    <lineage>
        <taxon>Archaea</taxon>
        <taxon>Methanobacteriati</taxon>
        <taxon>Methanobacteriota</taxon>
        <taxon>Stenosarchaea group</taxon>
        <taxon>Halobacteria</taxon>
        <taxon>Halobacteriales</taxon>
        <taxon>Halococcaceae</taxon>
        <taxon>Halococcus</taxon>
    </lineage>
</organism>
<feature type="compositionally biased region" description="Basic and acidic residues" evidence="1">
    <location>
        <begin position="13"/>
        <end position="27"/>
    </location>
</feature>
<feature type="region of interest" description="Disordered" evidence="1">
    <location>
        <begin position="1"/>
        <end position="27"/>
    </location>
</feature>
<reference evidence="2" key="2">
    <citation type="submission" date="2023-12" db="EMBL/GenBank/DDBJ databases">
        <authorList>
            <person name="Sun Q."/>
            <person name="Inoue M."/>
        </authorList>
    </citation>
    <scope>NUCLEOTIDE SEQUENCE</scope>
    <source>
        <strain evidence="2">JCM 12289</strain>
    </source>
</reference>
<dbReference type="Proteomes" id="UP001500962">
    <property type="component" value="Unassembled WGS sequence"/>
</dbReference>
<dbReference type="AlphaFoldDB" id="A0AAV3SFK3"/>
<reference evidence="2" key="1">
    <citation type="journal article" date="2014" name="Int. J. Syst. Evol. Microbiol.">
        <title>Complete genome sequence of Corynebacterium casei LMG S-19264T (=DSM 44701T), isolated from a smear-ripened cheese.</title>
        <authorList>
            <consortium name="US DOE Joint Genome Institute (JGI-PGF)"/>
            <person name="Walter F."/>
            <person name="Albersmeier A."/>
            <person name="Kalinowski J."/>
            <person name="Ruckert C."/>
        </authorList>
    </citation>
    <scope>NUCLEOTIDE SEQUENCE</scope>
    <source>
        <strain evidence="2">JCM 12289</strain>
    </source>
</reference>
<evidence type="ECO:0000313" key="2">
    <source>
        <dbReference type="EMBL" id="GAA0459186.1"/>
    </source>
</evidence>
<dbReference type="EMBL" id="BAAADN010000022">
    <property type="protein sequence ID" value="GAA0459186.1"/>
    <property type="molecule type" value="Genomic_DNA"/>
</dbReference>
<comment type="caution">
    <text evidence="2">The sequence shown here is derived from an EMBL/GenBank/DDBJ whole genome shotgun (WGS) entry which is preliminary data.</text>
</comment>
<dbReference type="Pfam" id="PF25212">
    <property type="entry name" value="HVO_A0114"/>
    <property type="match status" value="1"/>
</dbReference>
<evidence type="ECO:0000256" key="1">
    <source>
        <dbReference type="SAM" id="MobiDB-lite"/>
    </source>
</evidence>
<evidence type="ECO:0008006" key="4">
    <source>
        <dbReference type="Google" id="ProtNLM"/>
    </source>
</evidence>
<name>A0AAV3SFK3_HALDO</name>
<evidence type="ECO:0000313" key="3">
    <source>
        <dbReference type="Proteomes" id="UP001500962"/>
    </source>
</evidence>
<gene>
    <name evidence="2" type="ORF">GCM10008985_14380</name>
</gene>
<proteinExistence type="predicted"/>
<accession>A0AAV3SFK3</accession>
<sequence length="163" mass="18979">MNKTTAKGHSQRKTMEYEKEGGEKHRLTEANNVLHVEIESAEDFHQRGLRDLERIEEGESVEDKYTLSLSNLRELDRVFSEKNMELIQVIANDEPESIRETARLVERDVKEVHRNLKELEKLSVVEFEQHGRSKKPVVWYDEIDVHVDLLNLNSKDTAEPSAV</sequence>
<dbReference type="RefSeq" id="WP_343749955.1">
    <property type="nucleotide sequence ID" value="NZ_BAAADN010000022.1"/>
</dbReference>
<protein>
    <recommendedName>
        <fullName evidence="4">Transcriptional regulator</fullName>
    </recommendedName>
</protein>